<dbReference type="AlphaFoldDB" id="A0AAJ1AIK5"/>
<dbReference type="Pfam" id="PF17186">
    <property type="entry name" value="Lipocalin_9"/>
    <property type="match status" value="1"/>
</dbReference>
<reference evidence="2 3" key="1">
    <citation type="journal article" date="2021" name="bioRxiv">
        <title>Unraveling nitrogen, sulfur and carbon metabolic pathways and microbial community transcriptional responses to substrate deprivation and toxicity stresses in a bioreactor mimicking anoxic brackish coastal sediment conditions.</title>
        <authorList>
            <person name="Martins P.D."/>
            <person name="Echeveste M.J."/>
            <person name="Arshad A."/>
            <person name="Kurth J."/>
            <person name="Ouboter H."/>
            <person name="Jetten M.S.M."/>
            <person name="Welte C.U."/>
        </authorList>
    </citation>
    <scope>NUCLEOTIDE SEQUENCE [LARGE SCALE GENOMIC DNA]</scope>
    <source>
        <strain evidence="2">MAG_38</strain>
    </source>
</reference>
<dbReference type="Pfam" id="PF07143">
    <property type="entry name" value="CrtC"/>
    <property type="match status" value="1"/>
</dbReference>
<dbReference type="Proteomes" id="UP001197609">
    <property type="component" value="Unassembled WGS sequence"/>
</dbReference>
<gene>
    <name evidence="2" type="ORF">K8G79_08655</name>
</gene>
<accession>A0AAJ1AIK5</accession>
<sequence length="377" mass="42056">MRDKGFRIWMPVLSLVEAVALLCLLSGTWALAEAAFRPALPGYRFAFPRDHASHPDFKTEWWYYSGHLQTKDGQRFGYQLTFFRVGVDPALRGDSRSRWAVSDLHLAHFAISDLTHRRFQYWERRSRGALDSAGALTKGFKVWNGPWEAGGDGKVHHLTASTDGYAIDLTLSPSKPPAIHGSRGVSQKAAGLGHASHYYSLTRMTTNGSLTFAGRPLTVTGSTWMDHEFGSSQLTSSQVGWDWFAIQFEDGTELMLYQLRLTDGRSDPHSSGSLIHSDGRIEHLPFSAFELTPQEVWQSPKSGGRYPIRWRIQVPGRRLDLSVRVAFPEQELDTSSSTLVTYWEGSVSVSGTAGDRPIAGVGYLEMTGYAEPFRQPL</sequence>
<dbReference type="Gene3D" id="2.40.370.10">
    <property type="entry name" value="AttH-like domain"/>
    <property type="match status" value="2"/>
</dbReference>
<evidence type="ECO:0000259" key="1">
    <source>
        <dbReference type="Pfam" id="PF07143"/>
    </source>
</evidence>
<dbReference type="PANTHER" id="PTHR38591:SF1">
    <property type="entry name" value="BLL1000 PROTEIN"/>
    <property type="match status" value="1"/>
</dbReference>
<protein>
    <submittedName>
        <fullName evidence="2">Carotenoid 1,2-hydratase</fullName>
    </submittedName>
</protein>
<evidence type="ECO:0000313" key="3">
    <source>
        <dbReference type="Proteomes" id="UP001197609"/>
    </source>
</evidence>
<proteinExistence type="predicted"/>
<dbReference type="SUPFAM" id="SSF159245">
    <property type="entry name" value="AttH-like"/>
    <property type="match status" value="1"/>
</dbReference>
<comment type="caution">
    <text evidence="2">The sequence shown here is derived from an EMBL/GenBank/DDBJ whole genome shotgun (WGS) entry which is preliminary data.</text>
</comment>
<dbReference type="PANTHER" id="PTHR38591">
    <property type="entry name" value="HYDROLASE"/>
    <property type="match status" value="1"/>
</dbReference>
<feature type="domain" description="AttH" evidence="1">
    <location>
        <begin position="59"/>
        <end position="231"/>
    </location>
</feature>
<name>A0AAJ1AIK5_9BACT</name>
<dbReference type="InterPro" id="IPR023374">
    <property type="entry name" value="AttH-like_dom_sf"/>
</dbReference>
<dbReference type="EMBL" id="JAIOIU010000102">
    <property type="protein sequence ID" value="MBZ0160189.1"/>
    <property type="molecule type" value="Genomic_DNA"/>
</dbReference>
<organism evidence="2 3">
    <name type="scientific">Candidatus Methylomirabilis tolerans</name>
    <dbReference type="NCBI Taxonomy" id="3123416"/>
    <lineage>
        <taxon>Bacteria</taxon>
        <taxon>Candidatus Methylomirabilota</taxon>
        <taxon>Candidatus Methylomirabilia</taxon>
        <taxon>Candidatus Methylomirabilales</taxon>
        <taxon>Candidatus Methylomirabilaceae</taxon>
        <taxon>Candidatus Methylomirabilis</taxon>
    </lineage>
</organism>
<evidence type="ECO:0000313" key="2">
    <source>
        <dbReference type="EMBL" id="MBZ0160189.1"/>
    </source>
</evidence>
<dbReference type="InterPro" id="IPR010791">
    <property type="entry name" value="AttH_dom"/>
</dbReference>